<dbReference type="PANTHER" id="PTHR11659:SF2">
    <property type="entry name" value="GLUTAMYL-TRNA(GLN) AMIDOTRANSFERASE SUBUNIT E"/>
    <property type="match status" value="1"/>
</dbReference>
<dbReference type="NCBIfam" id="TIGR00134">
    <property type="entry name" value="gatE_arch"/>
    <property type="match status" value="1"/>
</dbReference>
<dbReference type="InterPro" id="IPR042114">
    <property type="entry name" value="GatB_C_1"/>
</dbReference>
<dbReference type="SUPFAM" id="SSF55261">
    <property type="entry name" value="GAD domain-like"/>
    <property type="match status" value="1"/>
</dbReference>
<keyword evidence="3 6" id="KW-0067">ATP-binding</keyword>
<organism evidence="8 9">
    <name type="scientific">candidate division MSBL1 archaeon SCGC-AAA261F17</name>
    <dbReference type="NCBI Taxonomy" id="1698274"/>
    <lineage>
        <taxon>Archaea</taxon>
        <taxon>Methanobacteriati</taxon>
        <taxon>Methanobacteriota</taxon>
        <taxon>candidate division MSBL1</taxon>
    </lineage>
</organism>
<dbReference type="InterPro" id="IPR003789">
    <property type="entry name" value="Asn/Gln_tRNA_amidoTrase-B-like"/>
</dbReference>
<dbReference type="Gene3D" id="1.10.150.380">
    <property type="entry name" value="GatB domain, N-terminal subdomain"/>
    <property type="match status" value="1"/>
</dbReference>
<evidence type="ECO:0000256" key="3">
    <source>
        <dbReference type="ARBA" id="ARBA00022840"/>
    </source>
</evidence>
<dbReference type="SUPFAM" id="SSF89095">
    <property type="entry name" value="GatB/YqeY motif"/>
    <property type="match status" value="1"/>
</dbReference>
<dbReference type="AlphaFoldDB" id="A0A133V6N0"/>
<dbReference type="InterPro" id="IPR014746">
    <property type="entry name" value="Gln_synth/guanido_kin_cat_dom"/>
</dbReference>
<dbReference type="InterPro" id="IPR029351">
    <property type="entry name" value="GAD_dom"/>
</dbReference>
<comment type="subunit">
    <text evidence="6">Heterodimer of GatD and GatE.</text>
</comment>
<comment type="catalytic activity">
    <reaction evidence="5 6">
        <text>L-glutamyl-tRNA(Gln) + L-glutamine + ATP + H2O = L-glutaminyl-tRNA(Gln) + L-glutamate + ADP + phosphate + H(+)</text>
        <dbReference type="Rhea" id="RHEA:17521"/>
        <dbReference type="Rhea" id="RHEA-COMP:9681"/>
        <dbReference type="Rhea" id="RHEA-COMP:9684"/>
        <dbReference type="ChEBI" id="CHEBI:15377"/>
        <dbReference type="ChEBI" id="CHEBI:15378"/>
        <dbReference type="ChEBI" id="CHEBI:29985"/>
        <dbReference type="ChEBI" id="CHEBI:30616"/>
        <dbReference type="ChEBI" id="CHEBI:43474"/>
        <dbReference type="ChEBI" id="CHEBI:58359"/>
        <dbReference type="ChEBI" id="CHEBI:78520"/>
        <dbReference type="ChEBI" id="CHEBI:78521"/>
        <dbReference type="ChEBI" id="CHEBI:456216"/>
    </reaction>
</comment>
<dbReference type="GO" id="GO:0005737">
    <property type="term" value="C:cytoplasm"/>
    <property type="evidence" value="ECO:0007669"/>
    <property type="project" value="InterPro"/>
</dbReference>
<dbReference type="NCBIfam" id="NF003107">
    <property type="entry name" value="PRK04028.1"/>
    <property type="match status" value="1"/>
</dbReference>
<evidence type="ECO:0000256" key="4">
    <source>
        <dbReference type="ARBA" id="ARBA00022917"/>
    </source>
</evidence>
<dbReference type="InterPro" id="IPR004414">
    <property type="entry name" value="GatE"/>
</dbReference>
<dbReference type="EMBL" id="LHXY01000013">
    <property type="protein sequence ID" value="KXB02094.1"/>
    <property type="molecule type" value="Genomic_DNA"/>
</dbReference>
<dbReference type="InterPro" id="IPR023168">
    <property type="entry name" value="GatB_Yqey_C_2"/>
</dbReference>
<dbReference type="InterPro" id="IPR017958">
    <property type="entry name" value="Gln-tRNA_amidoTrfase_suB_CS"/>
</dbReference>
<dbReference type="InterPro" id="IPR006075">
    <property type="entry name" value="Asn/Gln-tRNA_Trfase_suB/E_cat"/>
</dbReference>
<dbReference type="SUPFAM" id="SSF55931">
    <property type="entry name" value="Glutamine synthetase/guanido kinase"/>
    <property type="match status" value="1"/>
</dbReference>
<gene>
    <name evidence="6" type="primary">gatE</name>
    <name evidence="8" type="ORF">AKJ44_01395</name>
</gene>
<dbReference type="SMART" id="SM00845">
    <property type="entry name" value="GatB_Yqey"/>
    <property type="match status" value="1"/>
</dbReference>
<comment type="function">
    <text evidence="6">Allows the formation of correctly charged Gln-tRNA(Gln) through the transamidation of misacylated Glu-tRNA(Gln) in organisms which lack glutaminyl-tRNA synthetase. The reaction takes place in the presence of glutamine and ATP through an activated gamma-phospho-Glu-tRNA(Gln). The GatDE system is specific for glutamate and does not act on aspartate.</text>
</comment>
<comment type="similarity">
    <text evidence="6">Belongs to the GatB/GatE family. GatE subfamily.</text>
</comment>
<dbReference type="HAMAP" id="MF_00588">
    <property type="entry name" value="GatE"/>
    <property type="match status" value="1"/>
</dbReference>
<dbReference type="Gene3D" id="1.10.10.410">
    <property type="match status" value="1"/>
</dbReference>
<dbReference type="Proteomes" id="UP000070035">
    <property type="component" value="Unassembled WGS sequence"/>
</dbReference>
<dbReference type="Gene3D" id="3.30.1360.30">
    <property type="entry name" value="GAD-like domain"/>
    <property type="match status" value="1"/>
</dbReference>
<dbReference type="PATRIC" id="fig|1698274.3.peg.133"/>
<dbReference type="GO" id="GO:0004812">
    <property type="term" value="F:aminoacyl-tRNA ligase activity"/>
    <property type="evidence" value="ECO:0007669"/>
    <property type="project" value="InterPro"/>
</dbReference>
<evidence type="ECO:0000313" key="9">
    <source>
        <dbReference type="Proteomes" id="UP000070035"/>
    </source>
</evidence>
<sequence length="629" mass="70216">MTDFDYDELGLLVGFEIHQELDTHKLFCNCPSELQEEEAQLAIDRELRPTQSELGEVDQAALAEAAKRKWFRYKIHPDNVCLVEMDEEPPHSVNKEAQEIGLEIALLLNAAPVDEAHVMRKTVIDGSNTAGFQRTILMATDGKLDINGIKVDIHTICLEEDAARKAGEEGDRVDYQLDRLGIPLIEIATGPNFTNPKIAEEAALTMGRILRATGKVKRGIGTIRQDVNVSIEDGARQEIKGIQELSLITTVIKLEVERQVKLLEIKNELEKRGAKGIEEGIIDVTKIFSDTKSKILQEILSKDGLISAVKLPKFAGLIGKELTPNRRFGTELADYARVYSNVKGIFHTDELPGDGISSEEVRELKNAAKASEEDAVIIIGGKEREVKKALKAIVERANAALEGVPEETRRALVNGTTQFMRPLPGAARMYVETDIPPLVVSQAKLKKIKEKLPELPEERKKKYVKEFDLSEELARRMSVSENAELFEKLVEKHDADPTLVAATLEETLPYLEKEGLDAEKIGEEELDEIISLISQEEISKSALMPLLEKAAQGVPPKESIKQLGLEKMERGELEELITQIVDEKKELIEERGDRAIAPLMGIVMERVRGKADGELVHKLLEEKLRKYKT</sequence>
<dbReference type="GO" id="GO:0050567">
    <property type="term" value="F:glutaminyl-tRNA synthase (glutamine-hydrolyzing) activity"/>
    <property type="evidence" value="ECO:0007669"/>
    <property type="project" value="UniProtKB-UniRule"/>
</dbReference>
<evidence type="ECO:0000256" key="5">
    <source>
        <dbReference type="ARBA" id="ARBA00047913"/>
    </source>
</evidence>
<keyword evidence="4 6" id="KW-0648">Protein biosynthesis</keyword>
<dbReference type="InterPro" id="IPR017959">
    <property type="entry name" value="Asn/Gln-tRNA_amidoTrfase_suB/E"/>
</dbReference>
<evidence type="ECO:0000259" key="7">
    <source>
        <dbReference type="SMART" id="SM00845"/>
    </source>
</evidence>
<feature type="domain" description="Asn/Gln amidotransferase" evidence="7">
    <location>
        <begin position="484"/>
        <end position="624"/>
    </location>
</feature>
<dbReference type="Pfam" id="PF02934">
    <property type="entry name" value="GatB_N"/>
    <property type="match status" value="1"/>
</dbReference>
<dbReference type="PANTHER" id="PTHR11659">
    <property type="entry name" value="GLUTAMYL-TRNA GLN AMIDOTRANSFERASE SUBUNIT B MITOCHONDRIAL AND PROKARYOTIC PET112-RELATED"/>
    <property type="match status" value="1"/>
</dbReference>
<dbReference type="GO" id="GO:0016740">
    <property type="term" value="F:transferase activity"/>
    <property type="evidence" value="ECO:0007669"/>
    <property type="project" value="UniProtKB-KW"/>
</dbReference>
<dbReference type="Pfam" id="PF02637">
    <property type="entry name" value="GatB_Yqey"/>
    <property type="match status" value="1"/>
</dbReference>
<dbReference type="GO" id="GO:0006412">
    <property type="term" value="P:translation"/>
    <property type="evidence" value="ECO:0007669"/>
    <property type="project" value="UniProtKB-UniRule"/>
</dbReference>
<comment type="caution">
    <text evidence="8">The sequence shown here is derived from an EMBL/GenBank/DDBJ whole genome shotgun (WGS) entry which is preliminary data.</text>
</comment>
<keyword evidence="8" id="KW-0808">Transferase</keyword>
<dbReference type="EC" id="6.3.5.-" evidence="6"/>
<evidence type="ECO:0000256" key="2">
    <source>
        <dbReference type="ARBA" id="ARBA00022741"/>
    </source>
</evidence>
<evidence type="ECO:0000313" key="8">
    <source>
        <dbReference type="EMBL" id="KXB02094.1"/>
    </source>
</evidence>
<evidence type="ECO:0000256" key="1">
    <source>
        <dbReference type="ARBA" id="ARBA00022598"/>
    </source>
</evidence>
<keyword evidence="2 6" id="KW-0547">Nucleotide-binding</keyword>
<keyword evidence="1 6" id="KW-0436">Ligase</keyword>
<dbReference type="GO" id="GO:0005524">
    <property type="term" value="F:ATP binding"/>
    <property type="evidence" value="ECO:0007669"/>
    <property type="project" value="UniProtKB-KW"/>
</dbReference>
<dbReference type="Pfam" id="PF02938">
    <property type="entry name" value="GAD"/>
    <property type="match status" value="1"/>
</dbReference>
<accession>A0A133V6N0</accession>
<dbReference type="InterPro" id="IPR004115">
    <property type="entry name" value="GAD-like_sf"/>
</dbReference>
<name>A0A133V6N0_9EURY</name>
<keyword evidence="9" id="KW-1185">Reference proteome</keyword>
<dbReference type="InterPro" id="IPR018027">
    <property type="entry name" value="Asn/Gln_amidotransferase"/>
</dbReference>
<evidence type="ECO:0000256" key="6">
    <source>
        <dbReference type="HAMAP-Rule" id="MF_00588"/>
    </source>
</evidence>
<protein>
    <recommendedName>
        <fullName evidence="6">Glutamyl-tRNA(Gln) amidotransferase subunit E</fullName>
        <shortName evidence="6">Glu-ADT subunit E</shortName>
        <ecNumber evidence="6">6.3.5.-</ecNumber>
    </recommendedName>
</protein>
<dbReference type="PROSITE" id="PS01234">
    <property type="entry name" value="GATB"/>
    <property type="match status" value="1"/>
</dbReference>
<proteinExistence type="inferred from homology"/>
<reference evidence="8 9" key="1">
    <citation type="journal article" date="2016" name="Sci. Rep.">
        <title>Metabolic traits of an uncultured archaeal lineage -MSBL1- from brine pools of the Red Sea.</title>
        <authorList>
            <person name="Mwirichia R."/>
            <person name="Alam I."/>
            <person name="Rashid M."/>
            <person name="Vinu M."/>
            <person name="Ba-Alawi W."/>
            <person name="Anthony Kamau A."/>
            <person name="Kamanda Ngugi D."/>
            <person name="Goker M."/>
            <person name="Klenk H.P."/>
            <person name="Bajic V."/>
            <person name="Stingl U."/>
        </authorList>
    </citation>
    <scope>NUCLEOTIDE SEQUENCE [LARGE SCALE GENOMIC DNA]</scope>
    <source>
        <strain evidence="8">SCGC-AAA261F17</strain>
    </source>
</reference>
<dbReference type="GO" id="GO:0070681">
    <property type="term" value="P:glutaminyl-tRNAGln biosynthesis via transamidation"/>
    <property type="evidence" value="ECO:0007669"/>
    <property type="project" value="TreeGrafter"/>
</dbReference>